<accession>A0A1V9Y1M1</accession>
<proteinExistence type="predicted"/>
<keyword evidence="2" id="KW-1185">Reference proteome</keyword>
<dbReference type="AlphaFoldDB" id="A0A1V9Y1M1"/>
<dbReference type="InParanoid" id="A0A1V9Y1M1"/>
<feature type="non-terminal residue" evidence="1">
    <location>
        <position position="1"/>
    </location>
</feature>
<organism evidence="1 2">
    <name type="scientific">Tropilaelaps mercedesae</name>
    <dbReference type="NCBI Taxonomy" id="418985"/>
    <lineage>
        <taxon>Eukaryota</taxon>
        <taxon>Metazoa</taxon>
        <taxon>Ecdysozoa</taxon>
        <taxon>Arthropoda</taxon>
        <taxon>Chelicerata</taxon>
        <taxon>Arachnida</taxon>
        <taxon>Acari</taxon>
        <taxon>Parasitiformes</taxon>
        <taxon>Mesostigmata</taxon>
        <taxon>Gamasina</taxon>
        <taxon>Dermanyssoidea</taxon>
        <taxon>Laelapidae</taxon>
        <taxon>Tropilaelaps</taxon>
    </lineage>
</organism>
<dbReference type="Proteomes" id="UP000192247">
    <property type="component" value="Unassembled WGS sequence"/>
</dbReference>
<protein>
    <submittedName>
        <fullName evidence="1">Uncharacterized protein</fullName>
    </submittedName>
</protein>
<dbReference type="EMBL" id="MNPL01000899">
    <property type="protein sequence ID" value="OQR79605.1"/>
    <property type="molecule type" value="Genomic_DNA"/>
</dbReference>
<comment type="caution">
    <text evidence="1">The sequence shown here is derived from an EMBL/GenBank/DDBJ whole genome shotgun (WGS) entry which is preliminary data.</text>
</comment>
<sequence length="115" mass="12568">SVQLTARLRRASLRTTLSLPTTSFLFPPSDIWLDKISVLSARRLCADTPQPHTTSVDCQSQSLEIASGSLLGYRRSEANHPPRGRAANPISCLTIGSVHQSAQVSLDRLQTCEPR</sequence>
<name>A0A1V9Y1M1_9ACAR</name>
<reference evidence="1 2" key="1">
    <citation type="journal article" date="2017" name="Gigascience">
        <title>Draft genome of the honey bee ectoparasitic mite, Tropilaelaps mercedesae, is shaped by the parasitic life history.</title>
        <authorList>
            <person name="Dong X."/>
            <person name="Armstrong S.D."/>
            <person name="Xia D."/>
            <person name="Makepeace B.L."/>
            <person name="Darby A.C."/>
            <person name="Kadowaki T."/>
        </authorList>
    </citation>
    <scope>NUCLEOTIDE SEQUENCE [LARGE SCALE GENOMIC DNA]</scope>
    <source>
        <strain evidence="1">Wuxi-XJTLU</strain>
    </source>
</reference>
<evidence type="ECO:0000313" key="2">
    <source>
        <dbReference type="Proteomes" id="UP000192247"/>
    </source>
</evidence>
<evidence type="ECO:0000313" key="1">
    <source>
        <dbReference type="EMBL" id="OQR79605.1"/>
    </source>
</evidence>
<gene>
    <name evidence="1" type="ORF">BIW11_05620</name>
</gene>